<evidence type="ECO:0000313" key="1">
    <source>
        <dbReference type="EMBL" id="KWZ82726.1"/>
    </source>
</evidence>
<dbReference type="Proteomes" id="UP000070376">
    <property type="component" value="Unassembled WGS sequence"/>
</dbReference>
<dbReference type="EMBL" id="LRPN01000050">
    <property type="protein sequence ID" value="KWZ82726.1"/>
    <property type="molecule type" value="Genomic_DNA"/>
</dbReference>
<comment type="caution">
    <text evidence="1">The sequence shown here is derived from an EMBL/GenBank/DDBJ whole genome shotgun (WGS) entry which is preliminary data.</text>
</comment>
<sequence length="42" mass="5018">MNGMIHFSHKRACRPSLSQTVWQHLLQKFNRPALKEKQYGIH</sequence>
<evidence type="ECO:0000313" key="2">
    <source>
        <dbReference type="Proteomes" id="UP000070376"/>
    </source>
</evidence>
<gene>
    <name evidence="1" type="ORF">HMPREF3213_01668</name>
</gene>
<organism evidence="1 2">
    <name type="scientific">Heyndrickxia coagulans</name>
    <name type="common">Weizmannia coagulans</name>
    <dbReference type="NCBI Taxonomy" id="1398"/>
    <lineage>
        <taxon>Bacteria</taxon>
        <taxon>Bacillati</taxon>
        <taxon>Bacillota</taxon>
        <taxon>Bacilli</taxon>
        <taxon>Bacillales</taxon>
        <taxon>Bacillaceae</taxon>
        <taxon>Heyndrickxia</taxon>
    </lineage>
</organism>
<protein>
    <submittedName>
        <fullName evidence="1">Uncharacterized protein</fullName>
    </submittedName>
</protein>
<dbReference type="PATRIC" id="fig|1398.22.peg.1677"/>
<reference evidence="2" key="1">
    <citation type="submission" date="2016-01" db="EMBL/GenBank/DDBJ databases">
        <authorList>
            <person name="Mitreva M."/>
            <person name="Pepin K.H."/>
            <person name="Mihindukulasuriya K.A."/>
            <person name="Fulton R."/>
            <person name="Fronick C."/>
            <person name="O'Laughlin M."/>
            <person name="Miner T."/>
            <person name="Herter B."/>
            <person name="Rosa B.A."/>
            <person name="Cordes M."/>
            <person name="Tomlinson C."/>
            <person name="Wollam A."/>
            <person name="Palsikar V.B."/>
            <person name="Mardis E.R."/>
            <person name="Wilson R.K."/>
        </authorList>
    </citation>
    <scope>NUCLEOTIDE SEQUENCE [LARGE SCALE GENOMIC DNA]</scope>
    <source>
        <strain evidence="2">GED7749B</strain>
    </source>
</reference>
<proteinExistence type="predicted"/>
<name>A0A133KT87_HEYCO</name>
<accession>A0A133KT87</accession>
<dbReference type="AlphaFoldDB" id="A0A133KT87"/>